<reference evidence="3 4" key="1">
    <citation type="journal article" date="2018" name="Mol. Biol. Evol.">
        <title>Analysis of the draft genome of the red seaweed Gracilariopsis chorda provides insights into genome size evolution in Rhodophyta.</title>
        <authorList>
            <person name="Lee J."/>
            <person name="Yang E.C."/>
            <person name="Graf L."/>
            <person name="Yang J.H."/>
            <person name="Qiu H."/>
            <person name="Zel Zion U."/>
            <person name="Chan C.X."/>
            <person name="Stephens T.G."/>
            <person name="Weber A.P.M."/>
            <person name="Boo G.H."/>
            <person name="Boo S.M."/>
            <person name="Kim K.M."/>
            <person name="Shin Y."/>
            <person name="Jung M."/>
            <person name="Lee S.J."/>
            <person name="Yim H.S."/>
            <person name="Lee J.H."/>
            <person name="Bhattacharya D."/>
            <person name="Yoon H.S."/>
        </authorList>
    </citation>
    <scope>NUCLEOTIDE SEQUENCE [LARGE SCALE GENOMIC DNA]</scope>
    <source>
        <strain evidence="3 4">SKKU-2015</strain>
        <tissue evidence="3">Whole body</tissue>
    </source>
</reference>
<dbReference type="PANTHER" id="PTHR48034">
    <property type="entry name" value="TRANSFORMER-2 SEX-DETERMINING PROTEIN-RELATED"/>
    <property type="match status" value="1"/>
</dbReference>
<evidence type="ECO:0000313" key="4">
    <source>
        <dbReference type="Proteomes" id="UP000247409"/>
    </source>
</evidence>
<dbReference type="InterPro" id="IPR012677">
    <property type="entry name" value="Nucleotide-bd_a/b_plait_sf"/>
</dbReference>
<sequence length="106" mass="12125">MSTRSRHLYVHHLPPQTTEEALRNLFIPYGEISDLHIPLRVSGRENRGYAFVSFEEIDDADHARINLDKAQFSDTVIRVTWAAGRRSLAEHAVQHDQVQEEDMSAG</sequence>
<proteinExistence type="predicted"/>
<dbReference type="PROSITE" id="PS50102">
    <property type="entry name" value="RRM"/>
    <property type="match status" value="1"/>
</dbReference>
<name>A0A2V3IWL4_9FLOR</name>
<dbReference type="GO" id="GO:0003723">
    <property type="term" value="F:RNA binding"/>
    <property type="evidence" value="ECO:0007669"/>
    <property type="project" value="UniProtKB-UniRule"/>
</dbReference>
<dbReference type="SUPFAM" id="SSF54928">
    <property type="entry name" value="RNA-binding domain, RBD"/>
    <property type="match status" value="1"/>
</dbReference>
<dbReference type="SMART" id="SM00360">
    <property type="entry name" value="RRM"/>
    <property type="match status" value="1"/>
</dbReference>
<dbReference type="GO" id="GO:0016853">
    <property type="term" value="F:isomerase activity"/>
    <property type="evidence" value="ECO:0007669"/>
    <property type="project" value="UniProtKB-KW"/>
</dbReference>
<keyword evidence="4" id="KW-1185">Reference proteome</keyword>
<protein>
    <submittedName>
        <fullName evidence="3">Peptidyl-prolyl cis-trans isomerase E</fullName>
    </submittedName>
</protein>
<organism evidence="3 4">
    <name type="scientific">Gracilariopsis chorda</name>
    <dbReference type="NCBI Taxonomy" id="448386"/>
    <lineage>
        <taxon>Eukaryota</taxon>
        <taxon>Rhodophyta</taxon>
        <taxon>Florideophyceae</taxon>
        <taxon>Rhodymeniophycidae</taxon>
        <taxon>Gracilariales</taxon>
        <taxon>Gracilariaceae</taxon>
        <taxon>Gracilariopsis</taxon>
    </lineage>
</organism>
<dbReference type="Pfam" id="PF00076">
    <property type="entry name" value="RRM_1"/>
    <property type="match status" value="1"/>
</dbReference>
<feature type="domain" description="RRM" evidence="2">
    <location>
        <begin position="6"/>
        <end position="84"/>
    </location>
</feature>
<keyword evidence="3" id="KW-0413">Isomerase</keyword>
<dbReference type="InterPro" id="IPR035979">
    <property type="entry name" value="RBD_domain_sf"/>
</dbReference>
<dbReference type="Gene3D" id="3.30.70.330">
    <property type="match status" value="1"/>
</dbReference>
<dbReference type="Proteomes" id="UP000247409">
    <property type="component" value="Unassembled WGS sequence"/>
</dbReference>
<evidence type="ECO:0000256" key="1">
    <source>
        <dbReference type="PROSITE-ProRule" id="PRU00176"/>
    </source>
</evidence>
<dbReference type="EMBL" id="NBIV01000037">
    <property type="protein sequence ID" value="PXF46485.1"/>
    <property type="molecule type" value="Genomic_DNA"/>
</dbReference>
<evidence type="ECO:0000313" key="3">
    <source>
        <dbReference type="EMBL" id="PXF46485.1"/>
    </source>
</evidence>
<dbReference type="InterPro" id="IPR050441">
    <property type="entry name" value="RBM"/>
</dbReference>
<accession>A0A2V3IWL4</accession>
<keyword evidence="1" id="KW-0694">RNA-binding</keyword>
<dbReference type="STRING" id="448386.A0A2V3IWL4"/>
<dbReference type="OrthoDB" id="6159137at2759"/>
<dbReference type="InterPro" id="IPR000504">
    <property type="entry name" value="RRM_dom"/>
</dbReference>
<evidence type="ECO:0000259" key="2">
    <source>
        <dbReference type="PROSITE" id="PS50102"/>
    </source>
</evidence>
<comment type="caution">
    <text evidence="3">The sequence shown here is derived from an EMBL/GenBank/DDBJ whole genome shotgun (WGS) entry which is preliminary data.</text>
</comment>
<gene>
    <name evidence="3" type="ORF">BWQ96_03720</name>
</gene>
<dbReference type="AlphaFoldDB" id="A0A2V3IWL4"/>